<reference evidence="2 3" key="1">
    <citation type="submission" date="2018-06" db="EMBL/GenBank/DDBJ databases">
        <authorList>
            <consortium name="Pathogen Informatics"/>
            <person name="Doyle S."/>
        </authorList>
    </citation>
    <scope>NUCLEOTIDE SEQUENCE [LARGE SCALE GENOMIC DNA]</scope>
    <source>
        <strain evidence="2 3">NCTC1934</strain>
    </source>
</reference>
<keyword evidence="1" id="KW-0732">Signal</keyword>
<dbReference type="Proteomes" id="UP000255467">
    <property type="component" value="Unassembled WGS sequence"/>
</dbReference>
<feature type="chain" id="PRO_5017028342" evidence="1">
    <location>
        <begin position="38"/>
        <end position="254"/>
    </location>
</feature>
<dbReference type="AlphaFoldDB" id="A0A378YFY5"/>
<dbReference type="InterPro" id="IPR013207">
    <property type="entry name" value="LGFP"/>
</dbReference>
<accession>A0A378YFY5</accession>
<evidence type="ECO:0000313" key="2">
    <source>
        <dbReference type="EMBL" id="SUA75327.1"/>
    </source>
</evidence>
<gene>
    <name evidence="2" type="ORF">NCTC1934_02025</name>
</gene>
<protein>
    <submittedName>
        <fullName evidence="2">LGFP repeat</fullName>
    </submittedName>
</protein>
<evidence type="ECO:0000256" key="1">
    <source>
        <dbReference type="SAM" id="SignalP"/>
    </source>
</evidence>
<proteinExistence type="predicted"/>
<dbReference type="Pfam" id="PF08310">
    <property type="entry name" value="LGFP"/>
    <property type="match status" value="4"/>
</dbReference>
<name>A0A378YFY5_9NOCA</name>
<dbReference type="STRING" id="1406858.GCA_000710895_00252"/>
<feature type="signal peptide" evidence="1">
    <location>
        <begin position="1"/>
        <end position="37"/>
    </location>
</feature>
<sequence length="254" mass="26728">MSSIRRESKSSPRARNALALAVAAAGVLALGTNSAGARPVGAFEVGGAIEITYDALGGPEALGDPVGPESDAAGGGKYQDFAHNASIYWTEAVGAHAVAGFIRDKWRQLGSERGTLGYPVTNEESTLGKPGRYNHFQGGSVYWSVGTAAHYVGGVIRDKWGAVGWENSPLGFPISDEAQTNKGNGRYNLFEGGAVYWSKATGTHIVWGAIRDQWVAAGGENGRYGLPTGDEYDYQGGKAQDFQGGRIVWSPDGE</sequence>
<keyword evidence="3" id="KW-1185">Reference proteome</keyword>
<evidence type="ECO:0000313" key="3">
    <source>
        <dbReference type="Proteomes" id="UP000255467"/>
    </source>
</evidence>
<dbReference type="EMBL" id="UGRY01000002">
    <property type="protein sequence ID" value="SUA75327.1"/>
    <property type="molecule type" value="Genomic_DNA"/>
</dbReference>
<dbReference type="RefSeq" id="WP_255221952.1">
    <property type="nucleotide sequence ID" value="NZ_UGRY01000002.1"/>
</dbReference>
<organism evidence="2 3">
    <name type="scientific">Nocardia otitidiscaviarum</name>
    <dbReference type="NCBI Taxonomy" id="1823"/>
    <lineage>
        <taxon>Bacteria</taxon>
        <taxon>Bacillati</taxon>
        <taxon>Actinomycetota</taxon>
        <taxon>Actinomycetes</taxon>
        <taxon>Mycobacteriales</taxon>
        <taxon>Nocardiaceae</taxon>
        <taxon>Nocardia</taxon>
    </lineage>
</organism>